<keyword evidence="6" id="KW-0479">Metal-binding</keyword>
<dbReference type="SUPFAM" id="SSF48264">
    <property type="entry name" value="Cytochrome P450"/>
    <property type="match status" value="1"/>
</dbReference>
<dbReference type="InterPro" id="IPR036396">
    <property type="entry name" value="Cyt_P450_sf"/>
</dbReference>
<protein>
    <submittedName>
        <fullName evidence="14">Uncharacterized protein</fullName>
    </submittedName>
</protein>
<keyword evidence="12 13" id="KW-0472">Membrane</keyword>
<keyword evidence="5 13" id="KW-0812">Transmembrane</keyword>
<evidence type="ECO:0000256" key="12">
    <source>
        <dbReference type="ARBA" id="ARBA00023136"/>
    </source>
</evidence>
<keyword evidence="4" id="KW-0349">Heme</keyword>
<gene>
    <name evidence="14" type="ORF">DH2020_025495</name>
</gene>
<keyword evidence="7" id="KW-0735">Signal-anchor</keyword>
<evidence type="ECO:0000256" key="11">
    <source>
        <dbReference type="ARBA" id="ARBA00023033"/>
    </source>
</evidence>
<evidence type="ECO:0000256" key="2">
    <source>
        <dbReference type="ARBA" id="ARBA00004606"/>
    </source>
</evidence>
<dbReference type="Proteomes" id="UP001318860">
    <property type="component" value="Unassembled WGS sequence"/>
</dbReference>
<keyword evidence="11" id="KW-0503">Monooxygenase</keyword>
<evidence type="ECO:0000256" key="6">
    <source>
        <dbReference type="ARBA" id="ARBA00022723"/>
    </source>
</evidence>
<feature type="transmembrane region" description="Helical" evidence="13">
    <location>
        <begin position="6"/>
        <end position="24"/>
    </location>
</feature>
<proteinExistence type="inferred from homology"/>
<evidence type="ECO:0000256" key="7">
    <source>
        <dbReference type="ARBA" id="ARBA00022968"/>
    </source>
</evidence>
<dbReference type="InterPro" id="IPR002401">
    <property type="entry name" value="Cyt_P450_E_grp-I"/>
</dbReference>
<dbReference type="PANTHER" id="PTHR47953:SF19">
    <property type="entry name" value="OS06G0641600 PROTEIN"/>
    <property type="match status" value="1"/>
</dbReference>
<keyword evidence="9" id="KW-0560">Oxidoreductase</keyword>
<dbReference type="Gene3D" id="1.10.630.10">
    <property type="entry name" value="Cytochrome P450"/>
    <property type="match status" value="1"/>
</dbReference>
<dbReference type="Pfam" id="PF00067">
    <property type="entry name" value="p450"/>
    <property type="match status" value="1"/>
</dbReference>
<comment type="similarity">
    <text evidence="3">Belongs to the cytochrome P450 family.</text>
</comment>
<sequence>MEIQFPSQLILFSSLLSIFIFFKLKTKKTSRNLPPGPWKLPLIGNIINDHRILSDSSDEIEKQEDDLVDVLLRFQADDSLQLPLTTDNIKAVIVDMIGGGSETPATTMDWAMVEMLKNPSVLEKAKDEVRKVFDDKGYVDESSIHQLKYLKSVIKETLPF</sequence>
<evidence type="ECO:0000256" key="3">
    <source>
        <dbReference type="ARBA" id="ARBA00010617"/>
    </source>
</evidence>
<evidence type="ECO:0000256" key="8">
    <source>
        <dbReference type="ARBA" id="ARBA00022989"/>
    </source>
</evidence>
<dbReference type="PANTHER" id="PTHR47953">
    <property type="entry name" value="OS08G0105600 PROTEIN"/>
    <property type="match status" value="1"/>
</dbReference>
<dbReference type="EMBL" id="JABTTQ020000258">
    <property type="protein sequence ID" value="KAK6140776.1"/>
    <property type="molecule type" value="Genomic_DNA"/>
</dbReference>
<reference evidence="14 15" key="1">
    <citation type="journal article" date="2021" name="Comput. Struct. Biotechnol. J.">
        <title>De novo genome assembly of the potent medicinal plant Rehmannia glutinosa using nanopore technology.</title>
        <authorList>
            <person name="Ma L."/>
            <person name="Dong C."/>
            <person name="Song C."/>
            <person name="Wang X."/>
            <person name="Zheng X."/>
            <person name="Niu Y."/>
            <person name="Chen S."/>
            <person name="Feng W."/>
        </authorList>
    </citation>
    <scope>NUCLEOTIDE SEQUENCE [LARGE SCALE GENOMIC DNA]</scope>
    <source>
        <strain evidence="14">DH-2019</strain>
    </source>
</reference>
<organism evidence="14 15">
    <name type="scientific">Rehmannia glutinosa</name>
    <name type="common">Chinese foxglove</name>
    <dbReference type="NCBI Taxonomy" id="99300"/>
    <lineage>
        <taxon>Eukaryota</taxon>
        <taxon>Viridiplantae</taxon>
        <taxon>Streptophyta</taxon>
        <taxon>Embryophyta</taxon>
        <taxon>Tracheophyta</taxon>
        <taxon>Spermatophyta</taxon>
        <taxon>Magnoliopsida</taxon>
        <taxon>eudicotyledons</taxon>
        <taxon>Gunneridae</taxon>
        <taxon>Pentapetalae</taxon>
        <taxon>asterids</taxon>
        <taxon>lamiids</taxon>
        <taxon>Lamiales</taxon>
        <taxon>Orobanchaceae</taxon>
        <taxon>Rehmannieae</taxon>
        <taxon>Rehmannia</taxon>
    </lineage>
</organism>
<dbReference type="InterPro" id="IPR052306">
    <property type="entry name" value="CYP450_71D"/>
</dbReference>
<name>A0ABR0W2A0_REHGL</name>
<accession>A0ABR0W2A0</accession>
<evidence type="ECO:0000256" key="10">
    <source>
        <dbReference type="ARBA" id="ARBA00023004"/>
    </source>
</evidence>
<dbReference type="PRINTS" id="PR00463">
    <property type="entry name" value="EP450I"/>
</dbReference>
<keyword evidence="8 13" id="KW-1133">Transmembrane helix</keyword>
<evidence type="ECO:0000256" key="9">
    <source>
        <dbReference type="ARBA" id="ARBA00023002"/>
    </source>
</evidence>
<comment type="caution">
    <text evidence="14">The sequence shown here is derived from an EMBL/GenBank/DDBJ whole genome shotgun (WGS) entry which is preliminary data.</text>
</comment>
<comment type="subcellular location">
    <subcellularLocation>
        <location evidence="2">Membrane</location>
        <topology evidence="2">Single-pass type II membrane protein</topology>
    </subcellularLocation>
</comment>
<dbReference type="InterPro" id="IPR001128">
    <property type="entry name" value="Cyt_P450"/>
</dbReference>
<evidence type="ECO:0000313" key="14">
    <source>
        <dbReference type="EMBL" id="KAK6140776.1"/>
    </source>
</evidence>
<keyword evidence="15" id="KW-1185">Reference proteome</keyword>
<keyword evidence="10" id="KW-0408">Iron</keyword>
<evidence type="ECO:0000256" key="13">
    <source>
        <dbReference type="SAM" id="Phobius"/>
    </source>
</evidence>
<evidence type="ECO:0000256" key="5">
    <source>
        <dbReference type="ARBA" id="ARBA00022692"/>
    </source>
</evidence>
<comment type="cofactor">
    <cofactor evidence="1">
        <name>heme</name>
        <dbReference type="ChEBI" id="CHEBI:30413"/>
    </cofactor>
</comment>
<evidence type="ECO:0000313" key="15">
    <source>
        <dbReference type="Proteomes" id="UP001318860"/>
    </source>
</evidence>
<evidence type="ECO:0000256" key="1">
    <source>
        <dbReference type="ARBA" id="ARBA00001971"/>
    </source>
</evidence>
<evidence type="ECO:0000256" key="4">
    <source>
        <dbReference type="ARBA" id="ARBA00022617"/>
    </source>
</evidence>